<gene>
    <name evidence="12" type="ORF">G7Y89_g5687</name>
</gene>
<dbReference type="EC" id="3.1.2.22" evidence="2"/>
<keyword evidence="5" id="KW-0378">Hydrolase</keyword>
<evidence type="ECO:0000313" key="13">
    <source>
        <dbReference type="Proteomes" id="UP000566819"/>
    </source>
</evidence>
<keyword evidence="4" id="KW-0719">Serine esterase</keyword>
<comment type="caution">
    <text evidence="12">The sequence shown here is derived from an EMBL/GenBank/DDBJ whole genome shotgun (WGS) entry which is preliminary data.</text>
</comment>
<sequence length="783" mass="86739">MGFTRSRNPAAFRSPPIVIAPPKPSENAPATLIFIHGYNFFASQFNSKPPNQLSVAHHVHQSPLLQHVKVIIPEALPNIHPSMDKNVWYNIATPIPPPGNPLDPDQAVEIGQPGRNEDDMNLSLDYFEDLIRTEVANGTPTNRIVFLGDSQGASILTLFILTRGLASELGAIISYAGFSATPLQSVIRMQQENSLEGSWSKQTKFFLLHGKNDVFVPQEILRVWRRLLESFKDRGQAMPTWFRLGNGADIELEIDFDIPTSAPEPAAVRISRLNSQRIDIHAGILIRRVAAVRISRLRLTSTHRHPRRNLDSLTPTAQPESHEPMAPLHPNVYVDELRQVQNPVYLQYKTQHALLTDIQNLLEEACFYFAKMHAPDLLKSKGWESPEAGELSMWMDALRHHTIPKYAVHFLPNEDISRLLTRVRYIRHTAVHRSRAHVGAIKNMLTDAICLAQGLGDDLRENKLIHVRDALATQDEESLCKVIEKPLKEFTVPNLVERVYKRQLNRVEGMVRLSMANIQPRPPPPPRPARVNPQLAPALVNHALPIRDSFTHRRSQQIQDHYNFRSRKLPTGRVVIDLISDDEDEDEKRRKRPKTPQNVIDLTGDSDDEDCKILDKGEQQDSISRENVPVADESPSQAPLGVGGEHSDGEKINIQRSIGTGDDGKVNTQGSIGAGNDGKTEAAAAMAEAPVGTINAANAEVVINPAAQAPSVEKADAAVINDPVPQAPLNVGEAHAETVKNPLAEAAARIINEAVVMEEDAVMEAVISRANSMDLNADIVVIS</sequence>
<dbReference type="Pfam" id="PF02230">
    <property type="entry name" value="Abhydrolase_2"/>
    <property type="match status" value="1"/>
</dbReference>
<keyword evidence="6" id="KW-0276">Fatty acid metabolism</keyword>
<keyword evidence="6" id="KW-0443">Lipid metabolism</keyword>
<name>A0A8H4W695_9HELO</name>
<dbReference type="Proteomes" id="UP000566819">
    <property type="component" value="Unassembled WGS sequence"/>
</dbReference>
<evidence type="ECO:0000256" key="7">
    <source>
        <dbReference type="ARBA" id="ARBA00029392"/>
    </source>
</evidence>
<dbReference type="PANTHER" id="PTHR10655">
    <property type="entry name" value="LYSOPHOSPHOLIPASE-RELATED"/>
    <property type="match status" value="1"/>
</dbReference>
<dbReference type="OrthoDB" id="2418081at2759"/>
<dbReference type="EMBL" id="JAAMPI010000347">
    <property type="protein sequence ID" value="KAF4632444.1"/>
    <property type="molecule type" value="Genomic_DNA"/>
</dbReference>
<accession>A0A8H4W695</accession>
<dbReference type="GO" id="GO:0006631">
    <property type="term" value="P:fatty acid metabolic process"/>
    <property type="evidence" value="ECO:0007669"/>
    <property type="project" value="UniProtKB-KW"/>
</dbReference>
<feature type="region of interest" description="Disordered" evidence="10">
    <location>
        <begin position="580"/>
        <end position="649"/>
    </location>
</feature>
<keyword evidence="13" id="KW-1185">Reference proteome</keyword>
<feature type="region of interest" description="Disordered" evidence="10">
    <location>
        <begin position="305"/>
        <end position="325"/>
    </location>
</feature>
<evidence type="ECO:0000313" key="12">
    <source>
        <dbReference type="EMBL" id="KAF4632444.1"/>
    </source>
</evidence>
<dbReference type="AlphaFoldDB" id="A0A8H4W695"/>
<feature type="domain" description="Phospholipase/carboxylesterase/thioesterase" evidence="11">
    <location>
        <begin position="64"/>
        <end position="231"/>
    </location>
</feature>
<dbReference type="InterPro" id="IPR003140">
    <property type="entry name" value="PLipase/COase/thioEstase"/>
</dbReference>
<dbReference type="Gene3D" id="3.40.50.1820">
    <property type="entry name" value="alpha/beta hydrolase"/>
    <property type="match status" value="1"/>
</dbReference>
<dbReference type="GO" id="GO:0008474">
    <property type="term" value="F:palmitoyl-(protein) hydrolase activity"/>
    <property type="evidence" value="ECO:0007669"/>
    <property type="project" value="UniProtKB-EC"/>
</dbReference>
<evidence type="ECO:0000256" key="1">
    <source>
        <dbReference type="ARBA" id="ARBA00006499"/>
    </source>
</evidence>
<protein>
    <recommendedName>
        <fullName evidence="3">Acyl-protein thioesterase 1</fullName>
        <ecNumber evidence="2">3.1.2.22</ecNumber>
    </recommendedName>
    <alternativeName>
        <fullName evidence="8">Palmitoyl-protein hydrolase</fullName>
    </alternativeName>
</protein>
<dbReference type="InterPro" id="IPR029058">
    <property type="entry name" value="AB_hydrolase_fold"/>
</dbReference>
<dbReference type="GO" id="GO:0052689">
    <property type="term" value="F:carboxylic ester hydrolase activity"/>
    <property type="evidence" value="ECO:0007669"/>
    <property type="project" value="UniProtKB-KW"/>
</dbReference>
<evidence type="ECO:0000256" key="10">
    <source>
        <dbReference type="SAM" id="MobiDB-lite"/>
    </source>
</evidence>
<reference evidence="12 13" key="1">
    <citation type="submission" date="2020-03" db="EMBL/GenBank/DDBJ databases">
        <title>Draft Genome Sequence of Cudoniella acicularis.</title>
        <authorList>
            <person name="Buettner E."/>
            <person name="Kellner H."/>
        </authorList>
    </citation>
    <scope>NUCLEOTIDE SEQUENCE [LARGE SCALE GENOMIC DNA]</scope>
    <source>
        <strain evidence="12 13">DSM 108380</strain>
    </source>
</reference>
<evidence type="ECO:0000256" key="5">
    <source>
        <dbReference type="ARBA" id="ARBA00022801"/>
    </source>
</evidence>
<comment type="function">
    <text evidence="7">Hydrolyzes fatty acids from S-acylated cysteine residues in proteins with a strong preference for palmitoylated G-alpha proteins over other acyl substrates. Mediates the deacylation of G-alpha proteins such as GPA1 in vivo, but has weak or no activity toward palmitoylated Ras proteins. Has weak lysophospholipase activity in vitro; however such activity may not exist in vivo.</text>
</comment>
<dbReference type="GO" id="GO:0005737">
    <property type="term" value="C:cytoplasm"/>
    <property type="evidence" value="ECO:0007669"/>
    <property type="project" value="TreeGrafter"/>
</dbReference>
<comment type="catalytic activity">
    <reaction evidence="9">
        <text>S-hexadecanoyl-L-cysteinyl-[protein] + H2O = L-cysteinyl-[protein] + hexadecanoate + H(+)</text>
        <dbReference type="Rhea" id="RHEA:19233"/>
        <dbReference type="Rhea" id="RHEA-COMP:10131"/>
        <dbReference type="Rhea" id="RHEA-COMP:11032"/>
        <dbReference type="ChEBI" id="CHEBI:7896"/>
        <dbReference type="ChEBI" id="CHEBI:15377"/>
        <dbReference type="ChEBI" id="CHEBI:15378"/>
        <dbReference type="ChEBI" id="CHEBI:29950"/>
        <dbReference type="ChEBI" id="CHEBI:74151"/>
        <dbReference type="EC" id="3.1.2.22"/>
    </reaction>
</comment>
<evidence type="ECO:0000256" key="6">
    <source>
        <dbReference type="ARBA" id="ARBA00022832"/>
    </source>
</evidence>
<dbReference type="InterPro" id="IPR050565">
    <property type="entry name" value="LYPA1-2/EST-like"/>
</dbReference>
<evidence type="ECO:0000256" key="9">
    <source>
        <dbReference type="ARBA" id="ARBA00047337"/>
    </source>
</evidence>
<dbReference type="PANTHER" id="PTHR10655:SF17">
    <property type="entry name" value="LYSOPHOSPHOLIPASE-LIKE PROTEIN 1"/>
    <property type="match status" value="1"/>
</dbReference>
<organism evidence="12 13">
    <name type="scientific">Cudoniella acicularis</name>
    <dbReference type="NCBI Taxonomy" id="354080"/>
    <lineage>
        <taxon>Eukaryota</taxon>
        <taxon>Fungi</taxon>
        <taxon>Dikarya</taxon>
        <taxon>Ascomycota</taxon>
        <taxon>Pezizomycotina</taxon>
        <taxon>Leotiomycetes</taxon>
        <taxon>Helotiales</taxon>
        <taxon>Tricladiaceae</taxon>
        <taxon>Cudoniella</taxon>
    </lineage>
</organism>
<evidence type="ECO:0000256" key="2">
    <source>
        <dbReference type="ARBA" id="ARBA00012423"/>
    </source>
</evidence>
<evidence type="ECO:0000256" key="8">
    <source>
        <dbReference type="ARBA" id="ARBA00031195"/>
    </source>
</evidence>
<evidence type="ECO:0000259" key="11">
    <source>
        <dbReference type="Pfam" id="PF02230"/>
    </source>
</evidence>
<dbReference type="SUPFAM" id="SSF53474">
    <property type="entry name" value="alpha/beta-Hydrolases"/>
    <property type="match status" value="1"/>
</dbReference>
<proteinExistence type="inferred from homology"/>
<comment type="similarity">
    <text evidence="1">Belongs to the AB hydrolase superfamily. AB hydrolase 2 family.</text>
</comment>
<evidence type="ECO:0000256" key="4">
    <source>
        <dbReference type="ARBA" id="ARBA00022487"/>
    </source>
</evidence>
<evidence type="ECO:0000256" key="3">
    <source>
        <dbReference type="ARBA" id="ARBA00014923"/>
    </source>
</evidence>